<keyword evidence="5" id="KW-0663">Pyridoxal phosphate</keyword>
<evidence type="ECO:0000256" key="3">
    <source>
        <dbReference type="ARBA" id="ARBA00022679"/>
    </source>
</evidence>
<dbReference type="GO" id="GO:0051536">
    <property type="term" value="F:iron-sulfur cluster binding"/>
    <property type="evidence" value="ECO:0007669"/>
    <property type="project" value="UniProtKB-KW"/>
</dbReference>
<evidence type="ECO:0000313" key="13">
    <source>
        <dbReference type="EMBL" id="CAB4965912.1"/>
    </source>
</evidence>
<dbReference type="EMBL" id="CAEZYD010000010">
    <property type="protein sequence ID" value="CAB4711101.1"/>
    <property type="molecule type" value="Genomic_DNA"/>
</dbReference>
<keyword evidence="6" id="KW-0408">Iron</keyword>
<dbReference type="InterPro" id="IPR015424">
    <property type="entry name" value="PyrdxlP-dep_Trfase"/>
</dbReference>
<evidence type="ECO:0000313" key="11">
    <source>
        <dbReference type="EMBL" id="CAB4824316.1"/>
    </source>
</evidence>
<comment type="similarity">
    <text evidence="2">Belongs to the class-V pyridoxal-phosphate-dependent aminotransferase family. NifS/IscS subfamily.</text>
</comment>
<evidence type="ECO:0000313" key="12">
    <source>
        <dbReference type="EMBL" id="CAB4887249.1"/>
    </source>
</evidence>
<dbReference type="InterPro" id="IPR015422">
    <property type="entry name" value="PyrdxlP-dep_Trfase_small"/>
</dbReference>
<keyword evidence="4" id="KW-0479">Metal-binding</keyword>
<dbReference type="InterPro" id="IPR000192">
    <property type="entry name" value="Aminotrans_V_dom"/>
</dbReference>
<protein>
    <submittedName>
        <fullName evidence="9">Unannotated protein</fullName>
    </submittedName>
</protein>
<dbReference type="Gene3D" id="3.90.1150.10">
    <property type="entry name" value="Aspartate Aminotransferase, domain 1"/>
    <property type="match status" value="1"/>
</dbReference>
<dbReference type="EMBL" id="CAEZXD010000018">
    <property type="protein sequence ID" value="CAB4676900.1"/>
    <property type="molecule type" value="Genomic_DNA"/>
</dbReference>
<evidence type="ECO:0000256" key="4">
    <source>
        <dbReference type="ARBA" id="ARBA00022723"/>
    </source>
</evidence>
<dbReference type="PANTHER" id="PTHR11601:SF34">
    <property type="entry name" value="CYSTEINE DESULFURASE"/>
    <property type="match status" value="1"/>
</dbReference>
<proteinExistence type="inferred from homology"/>
<accession>A0A6J6MRP1</accession>
<dbReference type="Gene3D" id="1.10.260.50">
    <property type="match status" value="1"/>
</dbReference>
<evidence type="ECO:0000313" key="9">
    <source>
        <dbReference type="EMBL" id="CAB4676900.1"/>
    </source>
</evidence>
<sequence>MTIYLDHAATAPINDAAIDALNTQMRKLGNASSVHNPGRAVRKDVEDARHKLSELVGANPSEIIFTGSGTEANNLAIKGFFWQAPERNVIVTSAFEHHAILDPVEWLVEHEAAEEIRIPITKAGVIDLDFLKNIVATRGSEIAVISVMHSNNELGSIQPIAEVVKIAGNIPVHTDAVQSFGKVEFNFAKLGVTAATISAHKVGGPLGIAVLILKRGLDLTPILHGGGQEREIRSGTLNAPSIVAFTAAAEFAIANREINFAKIRELRDYFIAGLKKCVPDVTINSISDPALPGIVNATFSGTESDALLLLLDTEGISASAGSACSAGVPRPSHVLVALGLSESDADASLRISIGTTNTKAEIDQVLAVMPSVVERARNAFVVSGLN</sequence>
<dbReference type="GO" id="GO:0016740">
    <property type="term" value="F:transferase activity"/>
    <property type="evidence" value="ECO:0007669"/>
    <property type="project" value="UniProtKB-KW"/>
</dbReference>
<dbReference type="InterPro" id="IPR016454">
    <property type="entry name" value="Cysteine_dSase"/>
</dbReference>
<evidence type="ECO:0000313" key="10">
    <source>
        <dbReference type="EMBL" id="CAB4711101.1"/>
    </source>
</evidence>
<dbReference type="GO" id="GO:0046872">
    <property type="term" value="F:metal ion binding"/>
    <property type="evidence" value="ECO:0007669"/>
    <property type="project" value="UniProtKB-KW"/>
</dbReference>
<dbReference type="InterPro" id="IPR015421">
    <property type="entry name" value="PyrdxlP-dep_Trfase_major"/>
</dbReference>
<dbReference type="AlphaFoldDB" id="A0A6J6MRP1"/>
<evidence type="ECO:0000256" key="6">
    <source>
        <dbReference type="ARBA" id="ARBA00023004"/>
    </source>
</evidence>
<evidence type="ECO:0000256" key="7">
    <source>
        <dbReference type="ARBA" id="ARBA00023014"/>
    </source>
</evidence>
<dbReference type="SUPFAM" id="SSF53383">
    <property type="entry name" value="PLP-dependent transferases"/>
    <property type="match status" value="1"/>
</dbReference>
<gene>
    <name evidence="9" type="ORF">UFOPK2343_00789</name>
    <name evidence="10" type="ORF">UFOPK2652_00801</name>
    <name evidence="11" type="ORF">UFOPK3128_01025</name>
    <name evidence="12" type="ORF">UFOPK3511_00009</name>
    <name evidence="13" type="ORF">UFOPK3880_00908</name>
    <name evidence="14" type="ORF">UFOPK4146_00971</name>
</gene>
<evidence type="ECO:0000313" key="14">
    <source>
        <dbReference type="EMBL" id="CAB5031050.1"/>
    </source>
</evidence>
<comment type="cofactor">
    <cofactor evidence="1">
        <name>pyridoxal 5'-phosphate</name>
        <dbReference type="ChEBI" id="CHEBI:597326"/>
    </cofactor>
</comment>
<keyword evidence="3" id="KW-0808">Transferase</keyword>
<evidence type="ECO:0000256" key="2">
    <source>
        <dbReference type="ARBA" id="ARBA00006490"/>
    </source>
</evidence>
<evidence type="ECO:0000259" key="8">
    <source>
        <dbReference type="Pfam" id="PF00266"/>
    </source>
</evidence>
<dbReference type="Pfam" id="PF00266">
    <property type="entry name" value="Aminotran_5"/>
    <property type="match status" value="1"/>
</dbReference>
<reference evidence="9" key="1">
    <citation type="submission" date="2020-05" db="EMBL/GenBank/DDBJ databases">
        <authorList>
            <person name="Chiriac C."/>
            <person name="Salcher M."/>
            <person name="Ghai R."/>
            <person name="Kavagutti S V."/>
        </authorList>
    </citation>
    <scope>NUCLEOTIDE SEQUENCE</scope>
</reference>
<dbReference type="Gene3D" id="3.40.640.10">
    <property type="entry name" value="Type I PLP-dependent aspartate aminotransferase-like (Major domain)"/>
    <property type="match status" value="1"/>
</dbReference>
<dbReference type="EMBL" id="CAFBPT010000007">
    <property type="protein sequence ID" value="CAB5031050.1"/>
    <property type="molecule type" value="Genomic_DNA"/>
</dbReference>
<organism evidence="9">
    <name type="scientific">freshwater metagenome</name>
    <dbReference type="NCBI Taxonomy" id="449393"/>
    <lineage>
        <taxon>unclassified sequences</taxon>
        <taxon>metagenomes</taxon>
        <taxon>ecological metagenomes</taxon>
    </lineage>
</organism>
<dbReference type="EMBL" id="CAFBNU010000009">
    <property type="protein sequence ID" value="CAB4965912.1"/>
    <property type="molecule type" value="Genomic_DNA"/>
</dbReference>
<dbReference type="EMBL" id="CAFAAZ010000009">
    <property type="protein sequence ID" value="CAB4824316.1"/>
    <property type="molecule type" value="Genomic_DNA"/>
</dbReference>
<dbReference type="PANTHER" id="PTHR11601">
    <property type="entry name" value="CYSTEINE DESULFURYLASE FAMILY MEMBER"/>
    <property type="match status" value="1"/>
</dbReference>
<name>A0A6J6MRP1_9ZZZZ</name>
<feature type="domain" description="Aminotransferase class V" evidence="8">
    <location>
        <begin position="3"/>
        <end position="365"/>
    </location>
</feature>
<evidence type="ECO:0000256" key="1">
    <source>
        <dbReference type="ARBA" id="ARBA00001933"/>
    </source>
</evidence>
<keyword evidence="7" id="KW-0411">Iron-sulfur</keyword>
<dbReference type="PIRSF" id="PIRSF005572">
    <property type="entry name" value="NifS"/>
    <property type="match status" value="1"/>
</dbReference>
<dbReference type="EMBL" id="CAFBMA010000001">
    <property type="protein sequence ID" value="CAB4887249.1"/>
    <property type="molecule type" value="Genomic_DNA"/>
</dbReference>
<evidence type="ECO:0000256" key="5">
    <source>
        <dbReference type="ARBA" id="ARBA00022898"/>
    </source>
</evidence>